<keyword evidence="2" id="KW-0472">Membrane</keyword>
<dbReference type="Proteomes" id="UP001056730">
    <property type="component" value="Chromosome"/>
</dbReference>
<dbReference type="AlphaFoldDB" id="A0A9Q8Y353"/>
<dbReference type="RefSeq" id="WP_252175768.1">
    <property type="nucleotide sequence ID" value="NZ_CP086395.1"/>
</dbReference>
<feature type="transmembrane region" description="Helical" evidence="2">
    <location>
        <begin position="6"/>
        <end position="24"/>
    </location>
</feature>
<keyword evidence="2" id="KW-0812">Transmembrane</keyword>
<accession>A0A9Q8Y353</accession>
<organism evidence="3 4">
    <name type="scientific">Lactococcus formosensis</name>
    <dbReference type="NCBI Taxonomy" id="1281486"/>
    <lineage>
        <taxon>Bacteria</taxon>
        <taxon>Bacillati</taxon>
        <taxon>Bacillota</taxon>
        <taxon>Bacilli</taxon>
        <taxon>Lactobacillales</taxon>
        <taxon>Streptococcaceae</taxon>
        <taxon>Lactococcus</taxon>
    </lineage>
</organism>
<evidence type="ECO:0000256" key="2">
    <source>
        <dbReference type="SAM" id="Phobius"/>
    </source>
</evidence>
<proteinExistence type="predicted"/>
<evidence type="ECO:0000313" key="4">
    <source>
        <dbReference type="Proteomes" id="UP001056730"/>
    </source>
</evidence>
<dbReference type="EMBL" id="CP086395">
    <property type="protein sequence ID" value="USJ21197.1"/>
    <property type="molecule type" value="Genomic_DNA"/>
</dbReference>
<keyword evidence="2" id="KW-1133">Transmembrane helix</keyword>
<name>A0A9Q8Y353_9LACT</name>
<sequence length="147" mass="16319">MEKRTLSIVFAGTLLVAGGIYITFNHENNTKTSKSQEIKRDAGPEKKSIPYGDNYTVQGCIKKFHTYDNFEKAIKDSNFMTDETIVILEPDVNPAEAALWAPGPNGITHLNHDGSVKDTDTVTDQDPRATTIKHIKEALKVVDENTK</sequence>
<feature type="region of interest" description="Disordered" evidence="1">
    <location>
        <begin position="103"/>
        <end position="125"/>
    </location>
</feature>
<protein>
    <submittedName>
        <fullName evidence="3">Uncharacterized protein</fullName>
    </submittedName>
</protein>
<feature type="compositionally biased region" description="Basic and acidic residues" evidence="1">
    <location>
        <begin position="110"/>
        <end position="120"/>
    </location>
</feature>
<feature type="region of interest" description="Disordered" evidence="1">
    <location>
        <begin position="31"/>
        <end position="50"/>
    </location>
</feature>
<feature type="compositionally biased region" description="Basic and acidic residues" evidence="1">
    <location>
        <begin position="34"/>
        <end position="48"/>
    </location>
</feature>
<evidence type="ECO:0000256" key="1">
    <source>
        <dbReference type="SAM" id="MobiDB-lite"/>
    </source>
</evidence>
<dbReference type="KEGG" id="lfo:LMK00_04120"/>
<gene>
    <name evidence="3" type="ORF">LMK00_04120</name>
</gene>
<evidence type="ECO:0000313" key="3">
    <source>
        <dbReference type="EMBL" id="USJ21197.1"/>
    </source>
</evidence>
<reference evidence="3" key="1">
    <citation type="journal article" date="2022" name="Front. Microbiol.">
        <title>Feed Insects as a Reservoir of Granadaene-Producing Lactococci.</title>
        <authorList>
            <person name="Neuzil-Bunesova V."/>
            <person name="Ramirez Garcia A."/>
            <person name="Modrackova N."/>
            <person name="Makovska M."/>
            <person name="Sabolova M."/>
            <person name="Sproer C."/>
            <person name="Bunk B."/>
            <person name="Blom J."/>
            <person name="Schwab C."/>
        </authorList>
    </citation>
    <scope>NUCLEOTIDE SEQUENCE</scope>
    <source>
        <strain evidence="3">I4/6O</strain>
    </source>
</reference>